<comment type="catalytic activity">
    <reaction evidence="1">
        <text>1-(5-phospho-beta-D-ribosyl)-5'-AMP + H2O = 1-(5-phospho-beta-D-ribosyl)-5-[(5-phospho-beta-D-ribosylamino)methylideneamino]imidazole-4-carboxamide</text>
        <dbReference type="Rhea" id="RHEA:20049"/>
        <dbReference type="ChEBI" id="CHEBI:15377"/>
        <dbReference type="ChEBI" id="CHEBI:58435"/>
        <dbReference type="ChEBI" id="CHEBI:59457"/>
        <dbReference type="EC" id="3.5.4.19"/>
    </reaction>
</comment>
<organism evidence="8 9">
    <name type="scientific">Intestinicryptomonas porci</name>
    <dbReference type="NCBI Taxonomy" id="2926320"/>
    <lineage>
        <taxon>Bacteria</taxon>
        <taxon>Pseudomonadati</taxon>
        <taxon>Verrucomicrobiota</taxon>
        <taxon>Opitutia</taxon>
        <taxon>Opitutales</taxon>
        <taxon>Intestinicryptomonaceae</taxon>
        <taxon>Intestinicryptomonas</taxon>
    </lineage>
</organism>
<evidence type="ECO:0000259" key="7">
    <source>
        <dbReference type="Pfam" id="PF01502"/>
    </source>
</evidence>
<dbReference type="PANTHER" id="PTHR42945">
    <property type="entry name" value="HISTIDINE BIOSYNTHESIS BIFUNCTIONAL PROTEIN"/>
    <property type="match status" value="1"/>
</dbReference>
<comment type="caution">
    <text evidence="8">The sequence shown here is derived from an EMBL/GenBank/DDBJ whole genome shotgun (WGS) entry which is preliminary data.</text>
</comment>
<keyword evidence="9" id="KW-1185">Reference proteome</keyword>
<gene>
    <name evidence="8" type="ORF">MOX91_02000</name>
</gene>
<dbReference type="EC" id="3.5.4.19" evidence="3"/>
<evidence type="ECO:0000313" key="9">
    <source>
        <dbReference type="Proteomes" id="UP001275932"/>
    </source>
</evidence>
<sequence length="142" mass="15988">MSKEIEESCEFMLDFTKLKKIASCPEDVIPAVAQDADSGEVLIIGYVNRLALETALKEKMATFWSTSRNELWIKGKTSGDFLEIVNILVNCEQNSIVYQVRLKGKGSCHTKNADGTPRKGCYYRKLVQKDGKLALEFLPSYK</sequence>
<evidence type="ECO:0000313" key="8">
    <source>
        <dbReference type="EMBL" id="MDX8414957.1"/>
    </source>
</evidence>
<evidence type="ECO:0000256" key="3">
    <source>
        <dbReference type="ARBA" id="ARBA00012721"/>
    </source>
</evidence>
<keyword evidence="4" id="KW-0028">Amino-acid biosynthesis</keyword>
<protein>
    <recommendedName>
        <fullName evidence="3">phosphoribosyl-AMP cyclohydrolase</fullName>
        <ecNumber evidence="3">3.5.4.19</ecNumber>
    </recommendedName>
</protein>
<dbReference type="EMBL" id="JALBUT010000002">
    <property type="protein sequence ID" value="MDX8414957.1"/>
    <property type="molecule type" value="Genomic_DNA"/>
</dbReference>
<accession>A0ABU4WHI6</accession>
<feature type="domain" description="Phosphoribosyl-AMP cyclohydrolase" evidence="7">
    <location>
        <begin position="44"/>
        <end position="112"/>
    </location>
</feature>
<evidence type="ECO:0000256" key="4">
    <source>
        <dbReference type="ARBA" id="ARBA00022605"/>
    </source>
</evidence>
<comment type="pathway">
    <text evidence="2">Amino-acid biosynthesis; L-histidine biosynthesis; L-histidine from 5-phospho-alpha-D-ribose 1-diphosphate: step 3/9.</text>
</comment>
<dbReference type="Pfam" id="PF01502">
    <property type="entry name" value="PRA-CH"/>
    <property type="match status" value="1"/>
</dbReference>
<dbReference type="Gene3D" id="3.10.20.810">
    <property type="entry name" value="Phosphoribosyl-AMP cyclohydrolase"/>
    <property type="match status" value="1"/>
</dbReference>
<dbReference type="SUPFAM" id="SSF141734">
    <property type="entry name" value="HisI-like"/>
    <property type="match status" value="1"/>
</dbReference>
<dbReference type="InterPro" id="IPR002496">
    <property type="entry name" value="PRib_AMP_CycHydrolase_dom"/>
</dbReference>
<dbReference type="Proteomes" id="UP001275932">
    <property type="component" value="Unassembled WGS sequence"/>
</dbReference>
<name>A0ABU4WHI6_9BACT</name>
<evidence type="ECO:0000256" key="5">
    <source>
        <dbReference type="ARBA" id="ARBA00022801"/>
    </source>
</evidence>
<evidence type="ECO:0000256" key="2">
    <source>
        <dbReference type="ARBA" id="ARBA00005169"/>
    </source>
</evidence>
<evidence type="ECO:0000256" key="6">
    <source>
        <dbReference type="ARBA" id="ARBA00023102"/>
    </source>
</evidence>
<dbReference type="InterPro" id="IPR038019">
    <property type="entry name" value="PRib_AMP_CycHydrolase_sf"/>
</dbReference>
<keyword evidence="5" id="KW-0378">Hydrolase</keyword>
<proteinExistence type="predicted"/>
<reference evidence="8 9" key="1">
    <citation type="submission" date="2022-03" db="EMBL/GenBank/DDBJ databases">
        <title>Novel taxa within the pig intestine.</title>
        <authorList>
            <person name="Wylensek D."/>
            <person name="Bishof K."/>
            <person name="Afrizal A."/>
            <person name="Clavel T."/>
        </authorList>
    </citation>
    <scope>NUCLEOTIDE SEQUENCE [LARGE SCALE GENOMIC DNA]</scope>
    <source>
        <strain evidence="8 9">CLA-KB-P66</strain>
    </source>
</reference>
<dbReference type="RefSeq" id="WP_370396404.1">
    <property type="nucleotide sequence ID" value="NZ_JALBUT010000002.1"/>
</dbReference>
<evidence type="ECO:0000256" key="1">
    <source>
        <dbReference type="ARBA" id="ARBA00000024"/>
    </source>
</evidence>
<keyword evidence="6" id="KW-0368">Histidine biosynthesis</keyword>
<dbReference type="PANTHER" id="PTHR42945:SF1">
    <property type="entry name" value="HISTIDINE BIOSYNTHESIS BIFUNCTIONAL PROTEIN HIS7"/>
    <property type="match status" value="1"/>
</dbReference>